<keyword evidence="3" id="KW-0378">Hydrolase</keyword>
<dbReference type="Gene3D" id="3.60.10.10">
    <property type="entry name" value="Endonuclease/exonuclease/phosphatase"/>
    <property type="match status" value="1"/>
</dbReference>
<evidence type="ECO:0000259" key="2">
    <source>
        <dbReference type="Pfam" id="PF03372"/>
    </source>
</evidence>
<evidence type="ECO:0000313" key="3">
    <source>
        <dbReference type="EMBL" id="QKW49277.1"/>
    </source>
</evidence>
<protein>
    <submittedName>
        <fullName evidence="3">Endonuclease/exonuclease/phosphatase family protein</fullName>
    </submittedName>
</protein>
<dbReference type="GO" id="GO:0004519">
    <property type="term" value="F:endonuclease activity"/>
    <property type="evidence" value="ECO:0007669"/>
    <property type="project" value="UniProtKB-KW"/>
</dbReference>
<dbReference type="EMBL" id="CP054929">
    <property type="protein sequence ID" value="QKW49277.1"/>
    <property type="molecule type" value="Genomic_DNA"/>
</dbReference>
<accession>A0A7H8N449</accession>
<gene>
    <name evidence="3" type="ORF">HUT08_06665</name>
</gene>
<dbReference type="AlphaFoldDB" id="A0A7H8N449"/>
<evidence type="ECO:0000313" key="4">
    <source>
        <dbReference type="Proteomes" id="UP000509303"/>
    </source>
</evidence>
<feature type="domain" description="Endonuclease/exonuclease/phosphatase" evidence="2">
    <location>
        <begin position="323"/>
        <end position="614"/>
    </location>
</feature>
<proteinExistence type="predicted"/>
<name>A0A7H8N449_9ACTN</name>
<dbReference type="PANTHER" id="PTHR42834:SF1">
    <property type="entry name" value="ENDONUCLEASE_EXONUCLEASE_PHOSPHATASE FAMILY PROTEIN (AFU_ORTHOLOGUE AFUA_3G09210)"/>
    <property type="match status" value="1"/>
</dbReference>
<dbReference type="InterPro" id="IPR005135">
    <property type="entry name" value="Endo/exonuclease/phosphatase"/>
</dbReference>
<evidence type="ECO:0000256" key="1">
    <source>
        <dbReference type="SAM" id="MobiDB-lite"/>
    </source>
</evidence>
<dbReference type="RefSeq" id="WP_176161011.1">
    <property type="nucleotide sequence ID" value="NZ_CP054929.1"/>
</dbReference>
<organism evidence="3 4">
    <name type="scientific">Streptomyces buecherae</name>
    <dbReference type="NCBI Taxonomy" id="2763006"/>
    <lineage>
        <taxon>Bacteria</taxon>
        <taxon>Bacillati</taxon>
        <taxon>Actinomycetota</taxon>
        <taxon>Actinomycetes</taxon>
        <taxon>Kitasatosporales</taxon>
        <taxon>Streptomycetaceae</taxon>
        <taxon>Streptomyces</taxon>
    </lineage>
</organism>
<keyword evidence="3" id="KW-0255">Endonuclease</keyword>
<dbReference type="SUPFAM" id="SSF56219">
    <property type="entry name" value="DNase I-like"/>
    <property type="match status" value="1"/>
</dbReference>
<dbReference type="InterPro" id="IPR006311">
    <property type="entry name" value="TAT_signal"/>
</dbReference>
<dbReference type="InterPro" id="IPR036691">
    <property type="entry name" value="Endo/exonu/phosph_ase_sf"/>
</dbReference>
<feature type="region of interest" description="Disordered" evidence="1">
    <location>
        <begin position="391"/>
        <end position="412"/>
    </location>
</feature>
<keyword evidence="3" id="KW-0540">Nuclease</keyword>
<sequence length="623" mass="66668">MSPLSPSSPHPVPPLASRARRRSAAVTAVVAAALAAGLLAVPQSASAAEIRVHDIQGATRVSPLAGKDVTGVPGVVTAVRAFGSARGFWVQDPRPDRSPATSEAVFVFTGSSTPKVAVGDAVEVSGTVTEYYPGGADAGLQSVTELTRATWTVRASGQPLPAAFTLDSAAVPRRYAPTAGEGGSIESLRLRPGRYALDRYESLEGMRVAVRNAPVVGATSEHKELWVTAEPYQDRTARGGVLYDAYRKPGSGRVKVASLIPYAERPFPVANVRDRLAGVTSGPLDYDQFGGYEIQATELGELVDGGLRRERTHPQHSRELAIATYNVENLSPKTPRAKFDRLAEGLVRDLASPDIVALEEVQDDNGPTNDSVVSADATLRQLTEAIKAAGGPSYSWRQIDPADDQDGGQPGGNIRNAFLFNPERVSFTDTAGGDATTPVRVVDRDGEPALSASPGRIDPANEAWRASRKPLVGEFTFRGQPVFVVANHFNSKGGDQGLDSRFQPPRRGSEVQRIAQAKAVNAFVKDVLEIKPRASVVVAGDINDFQFSPALDALIDGGVLTDLVNKLPKRERYGYVYNGNSQVLDHILTSKGARRAEYDIVHVNAEFADQASDHDPQVVRIRY</sequence>
<keyword evidence="4" id="KW-1185">Reference proteome</keyword>
<dbReference type="PANTHER" id="PTHR42834">
    <property type="entry name" value="ENDONUCLEASE/EXONUCLEASE/PHOSPHATASE FAMILY PROTEIN (AFU_ORTHOLOGUE AFUA_3G09210)"/>
    <property type="match status" value="1"/>
</dbReference>
<dbReference type="PROSITE" id="PS51318">
    <property type="entry name" value="TAT"/>
    <property type="match status" value="1"/>
</dbReference>
<keyword evidence="3" id="KW-0269">Exonuclease</keyword>
<reference evidence="3 4" key="1">
    <citation type="submission" date="2020-06" db="EMBL/GenBank/DDBJ databases">
        <title>Genome mining for natural products.</title>
        <authorList>
            <person name="Zhang B."/>
            <person name="Shi J."/>
            <person name="Ge H."/>
        </authorList>
    </citation>
    <scope>NUCLEOTIDE SEQUENCE [LARGE SCALE GENOMIC DNA]</scope>
    <source>
        <strain evidence="3 4">NA00687</strain>
    </source>
</reference>
<dbReference type="Proteomes" id="UP000509303">
    <property type="component" value="Chromosome"/>
</dbReference>
<dbReference type="Pfam" id="PF03372">
    <property type="entry name" value="Exo_endo_phos"/>
    <property type="match status" value="1"/>
</dbReference>
<dbReference type="CDD" id="cd04486">
    <property type="entry name" value="YhcR_OBF_like"/>
    <property type="match status" value="1"/>
</dbReference>
<dbReference type="GO" id="GO:0004527">
    <property type="term" value="F:exonuclease activity"/>
    <property type="evidence" value="ECO:0007669"/>
    <property type="project" value="UniProtKB-KW"/>
</dbReference>